<keyword evidence="7" id="KW-0694">RNA-binding</keyword>
<comment type="caution">
    <text evidence="14">The sequence shown here is derived from an EMBL/GenBank/DDBJ whole genome shotgun (WGS) entry which is preliminary data.</text>
</comment>
<evidence type="ECO:0000256" key="2">
    <source>
        <dbReference type="ARBA" id="ARBA00022555"/>
    </source>
</evidence>
<keyword evidence="6" id="KW-0521">NADP</keyword>
<keyword evidence="5 11" id="KW-0819">tRNA processing</keyword>
<dbReference type="CDD" id="cd02801">
    <property type="entry name" value="DUS_like_FMN"/>
    <property type="match status" value="1"/>
</dbReference>
<dbReference type="PANTHER" id="PTHR45846">
    <property type="entry name" value="TRNA-DIHYDROURIDINE(47) SYNTHASE [NAD(P)(+)]-LIKE"/>
    <property type="match status" value="1"/>
</dbReference>
<evidence type="ECO:0000256" key="9">
    <source>
        <dbReference type="ARBA" id="ARBA00048205"/>
    </source>
</evidence>
<keyword evidence="2" id="KW-0820">tRNA-binding</keyword>
<dbReference type="EMBL" id="JASJEX010000001">
    <property type="protein sequence ID" value="MDJ1128909.1"/>
    <property type="molecule type" value="Genomic_DNA"/>
</dbReference>
<comment type="cofactor">
    <cofactor evidence="11">
        <name>FMN</name>
        <dbReference type="ChEBI" id="CHEBI:58210"/>
    </cofactor>
</comment>
<dbReference type="InterPro" id="IPR024036">
    <property type="entry name" value="tRNA-dHydroUridine_Synthase_C"/>
</dbReference>
<accession>A0ABT6ZIQ0</accession>
<keyword evidence="3 11" id="KW-0285">Flavoprotein</keyword>
<organism evidence="14 15">
    <name type="scientific">Kribbibacterium absianum</name>
    <dbReference type="NCBI Taxonomy" id="3044210"/>
    <lineage>
        <taxon>Bacteria</taxon>
        <taxon>Bacillati</taxon>
        <taxon>Actinomycetota</taxon>
        <taxon>Coriobacteriia</taxon>
        <taxon>Coriobacteriales</taxon>
        <taxon>Kribbibacteriaceae</taxon>
        <taxon>Kribbibacterium</taxon>
    </lineage>
</organism>
<dbReference type="RefSeq" id="WP_283722717.1">
    <property type="nucleotide sequence ID" value="NZ_JASJEX010000001.1"/>
</dbReference>
<evidence type="ECO:0000256" key="10">
    <source>
        <dbReference type="ARBA" id="ARBA00048802"/>
    </source>
</evidence>
<evidence type="ECO:0000256" key="3">
    <source>
        <dbReference type="ARBA" id="ARBA00022630"/>
    </source>
</evidence>
<comment type="catalytic activity">
    <reaction evidence="10">
        <text>a 5,6-dihydrouridine in tRNA + NAD(+) = a uridine in tRNA + NADH + H(+)</text>
        <dbReference type="Rhea" id="RHEA:54452"/>
        <dbReference type="Rhea" id="RHEA-COMP:13339"/>
        <dbReference type="Rhea" id="RHEA-COMP:13887"/>
        <dbReference type="ChEBI" id="CHEBI:15378"/>
        <dbReference type="ChEBI" id="CHEBI:57540"/>
        <dbReference type="ChEBI" id="CHEBI:57945"/>
        <dbReference type="ChEBI" id="CHEBI:65315"/>
        <dbReference type="ChEBI" id="CHEBI:74443"/>
    </reaction>
</comment>
<dbReference type="Gene3D" id="1.10.1200.80">
    <property type="entry name" value="Putative flavin oxidoreducatase, domain 2"/>
    <property type="match status" value="1"/>
</dbReference>
<dbReference type="Proteomes" id="UP001431693">
    <property type="component" value="Unassembled WGS sequence"/>
</dbReference>
<dbReference type="Gene3D" id="3.20.20.70">
    <property type="entry name" value="Aldolase class I"/>
    <property type="match status" value="1"/>
</dbReference>
<dbReference type="Pfam" id="PF01207">
    <property type="entry name" value="Dus"/>
    <property type="match status" value="1"/>
</dbReference>
<protein>
    <recommendedName>
        <fullName evidence="11">tRNA-dihydrouridine synthase</fullName>
        <ecNumber evidence="11">1.3.1.-</ecNumber>
    </recommendedName>
</protein>
<keyword evidence="4 11" id="KW-0288">FMN</keyword>
<dbReference type="InterPro" id="IPR013785">
    <property type="entry name" value="Aldolase_TIM"/>
</dbReference>
<evidence type="ECO:0000256" key="7">
    <source>
        <dbReference type="ARBA" id="ARBA00022884"/>
    </source>
</evidence>
<evidence type="ECO:0000256" key="1">
    <source>
        <dbReference type="ARBA" id="ARBA00002790"/>
    </source>
</evidence>
<feature type="compositionally biased region" description="Basic and acidic residues" evidence="12">
    <location>
        <begin position="323"/>
        <end position="334"/>
    </location>
</feature>
<keyword evidence="15" id="KW-1185">Reference proteome</keyword>
<keyword evidence="8 11" id="KW-0560">Oxidoreductase</keyword>
<evidence type="ECO:0000313" key="14">
    <source>
        <dbReference type="EMBL" id="MDJ1128909.1"/>
    </source>
</evidence>
<evidence type="ECO:0000256" key="11">
    <source>
        <dbReference type="PIRNR" id="PIRNR006621"/>
    </source>
</evidence>
<dbReference type="PANTHER" id="PTHR45846:SF1">
    <property type="entry name" value="TRNA-DIHYDROURIDINE(47) SYNTHASE [NAD(P)(+)]-LIKE"/>
    <property type="match status" value="1"/>
</dbReference>
<evidence type="ECO:0000313" key="15">
    <source>
        <dbReference type="Proteomes" id="UP001431693"/>
    </source>
</evidence>
<gene>
    <name evidence="14" type="ORF">QJ043_02275</name>
</gene>
<dbReference type="SUPFAM" id="SSF51395">
    <property type="entry name" value="FMN-linked oxidoreductases"/>
    <property type="match status" value="1"/>
</dbReference>
<evidence type="ECO:0000256" key="5">
    <source>
        <dbReference type="ARBA" id="ARBA00022694"/>
    </source>
</evidence>
<evidence type="ECO:0000256" key="8">
    <source>
        <dbReference type="ARBA" id="ARBA00023002"/>
    </source>
</evidence>
<evidence type="ECO:0000256" key="4">
    <source>
        <dbReference type="ARBA" id="ARBA00022643"/>
    </source>
</evidence>
<comment type="function">
    <text evidence="1 11">Catalyzes the synthesis of 5,6-dihydrouridine (D), a modified base found in the D-loop of most tRNAs, via the reduction of the C5-C6 double bond in target uridines.</text>
</comment>
<dbReference type="InterPro" id="IPR001269">
    <property type="entry name" value="DUS_fam"/>
</dbReference>
<name>A0ABT6ZIQ0_9ACTN</name>
<feature type="region of interest" description="Disordered" evidence="12">
    <location>
        <begin position="321"/>
        <end position="370"/>
    </location>
</feature>
<feature type="domain" description="DUS-like FMN-binding" evidence="13">
    <location>
        <begin position="12"/>
        <end position="314"/>
    </location>
</feature>
<evidence type="ECO:0000256" key="6">
    <source>
        <dbReference type="ARBA" id="ARBA00022857"/>
    </source>
</evidence>
<evidence type="ECO:0000256" key="12">
    <source>
        <dbReference type="SAM" id="MobiDB-lite"/>
    </source>
</evidence>
<evidence type="ECO:0000259" key="13">
    <source>
        <dbReference type="Pfam" id="PF01207"/>
    </source>
</evidence>
<sequence length="370" mass="38948">MRAALAHSPFLMAPMAGVSDQAYRLMAQAGGAALGYSEMVSCAGIHYGGEKTWGLVDPDPAEPDLAVQLFGSDPELFAEAAEKVQARLGERLALIDVNMACPVPKVTKKGEGSALLDSPVLAAEIVQACVEHCDVPVTVKTRRARRPDGQGSAGDQVVDLAKAVEAAGASAIGVHGRYASQFYRGESDDGPVTKIAAELSIPVIATGDALTPERCVELLGTGAAGVFVARGTYGNPWIFSDALALLRGEPVPEHTAHERIAAFKLHVRLLEATGAHLARARSLAGWYLRGLPNAASWRERAMHCSSVDEYCALADAAGPPLSTDHRVTRPRSADPRPAGRQKCREVPRSALLAGQTTERGTAATEGRPHG</sequence>
<dbReference type="EC" id="1.3.1.-" evidence="11"/>
<proteinExistence type="inferred from homology"/>
<dbReference type="InterPro" id="IPR035587">
    <property type="entry name" value="DUS-like_FMN-bd"/>
</dbReference>
<comment type="similarity">
    <text evidence="11">Belongs to the dus family.</text>
</comment>
<comment type="catalytic activity">
    <reaction evidence="9">
        <text>a 5,6-dihydrouridine in tRNA + NADP(+) = a uridine in tRNA + NADPH + H(+)</text>
        <dbReference type="Rhea" id="RHEA:23624"/>
        <dbReference type="Rhea" id="RHEA-COMP:13339"/>
        <dbReference type="Rhea" id="RHEA-COMP:13887"/>
        <dbReference type="ChEBI" id="CHEBI:15378"/>
        <dbReference type="ChEBI" id="CHEBI:57783"/>
        <dbReference type="ChEBI" id="CHEBI:58349"/>
        <dbReference type="ChEBI" id="CHEBI:65315"/>
        <dbReference type="ChEBI" id="CHEBI:74443"/>
    </reaction>
</comment>
<dbReference type="PIRSF" id="PIRSF006621">
    <property type="entry name" value="Dus"/>
    <property type="match status" value="1"/>
</dbReference>
<reference evidence="14" key="1">
    <citation type="submission" date="2023-05" db="EMBL/GenBank/DDBJ databases">
        <title>[olsenella] sp. nov., isolated from a pig farm feces dump.</title>
        <authorList>
            <person name="Chang Y.-H."/>
        </authorList>
    </citation>
    <scope>NUCLEOTIDE SEQUENCE</scope>
    <source>
        <strain evidence="14">YH-ols2217</strain>
    </source>
</reference>